<dbReference type="Pfam" id="PF00195">
    <property type="entry name" value="Chal_sti_synt_N"/>
    <property type="match status" value="1"/>
</dbReference>
<dbReference type="SUPFAM" id="SSF53901">
    <property type="entry name" value="Thiolase-like"/>
    <property type="match status" value="1"/>
</dbReference>
<dbReference type="HOGENOM" id="CLU_193430_1_0_1"/>
<dbReference type="GO" id="GO:0016746">
    <property type="term" value="F:acyltransferase activity"/>
    <property type="evidence" value="ECO:0007669"/>
    <property type="project" value="InterPro"/>
</dbReference>
<evidence type="ECO:0000313" key="3">
    <source>
        <dbReference type="EnsemblPlants" id="OPUNC11G12890.1"/>
    </source>
</evidence>
<protein>
    <recommendedName>
        <fullName evidence="2">Chalcone/stilbene synthase N-terminal domain-containing protein</fullName>
    </recommendedName>
</protein>
<dbReference type="InterPro" id="IPR001099">
    <property type="entry name" value="Chalcone/stilbene_synt_N"/>
</dbReference>
<dbReference type="STRING" id="4537.A0A0E0MFY8"/>
<dbReference type="OMA" id="KRMCEIS"/>
<dbReference type="Proteomes" id="UP000026962">
    <property type="component" value="Chromosome 11"/>
</dbReference>
<dbReference type="InterPro" id="IPR016039">
    <property type="entry name" value="Thiolase-like"/>
</dbReference>
<organism evidence="3">
    <name type="scientific">Oryza punctata</name>
    <name type="common">Red rice</name>
    <dbReference type="NCBI Taxonomy" id="4537"/>
    <lineage>
        <taxon>Eukaryota</taxon>
        <taxon>Viridiplantae</taxon>
        <taxon>Streptophyta</taxon>
        <taxon>Embryophyta</taxon>
        <taxon>Tracheophyta</taxon>
        <taxon>Spermatophyta</taxon>
        <taxon>Magnoliopsida</taxon>
        <taxon>Liliopsida</taxon>
        <taxon>Poales</taxon>
        <taxon>Poaceae</taxon>
        <taxon>BOP clade</taxon>
        <taxon>Oryzoideae</taxon>
        <taxon>Oryzeae</taxon>
        <taxon>Oryzinae</taxon>
        <taxon>Oryza</taxon>
    </lineage>
</organism>
<sequence>MAAAANCCLVTGGAAVLAIIGTANPASFVPQEEYADWYFRVTGSNHLAGVKTKMKRILW</sequence>
<name>A0A0E0MFY8_ORYPU</name>
<accession>A0A0E0MFY8</accession>
<evidence type="ECO:0000256" key="1">
    <source>
        <dbReference type="SAM" id="SignalP"/>
    </source>
</evidence>
<keyword evidence="1" id="KW-0732">Signal</keyword>
<dbReference type="AlphaFoldDB" id="A0A0E0MFY8"/>
<dbReference type="Gramene" id="OPUNC11G12890.1">
    <property type="protein sequence ID" value="OPUNC11G12890.1"/>
    <property type="gene ID" value="OPUNC11G12890"/>
</dbReference>
<feature type="chain" id="PRO_5002367727" description="Chalcone/stilbene synthase N-terminal domain-containing protein" evidence="1">
    <location>
        <begin position="26"/>
        <end position="59"/>
    </location>
</feature>
<keyword evidence="4" id="KW-1185">Reference proteome</keyword>
<dbReference type="EnsemblPlants" id="OPUNC11G12890.1">
    <property type="protein sequence ID" value="OPUNC11G12890.1"/>
    <property type="gene ID" value="OPUNC11G12890"/>
</dbReference>
<feature type="signal peptide" evidence="1">
    <location>
        <begin position="1"/>
        <end position="25"/>
    </location>
</feature>
<reference evidence="3" key="2">
    <citation type="submission" date="2018-05" db="EMBL/GenBank/DDBJ databases">
        <title>OpunRS2 (Oryza punctata Reference Sequence Version 2).</title>
        <authorList>
            <person name="Zhang J."/>
            <person name="Kudrna D."/>
            <person name="Lee S."/>
            <person name="Talag J."/>
            <person name="Welchert J."/>
            <person name="Wing R.A."/>
        </authorList>
    </citation>
    <scope>NUCLEOTIDE SEQUENCE [LARGE SCALE GENOMIC DNA]</scope>
</reference>
<evidence type="ECO:0000259" key="2">
    <source>
        <dbReference type="Pfam" id="PF00195"/>
    </source>
</evidence>
<reference evidence="3" key="1">
    <citation type="submission" date="2015-04" db="UniProtKB">
        <authorList>
            <consortium name="EnsemblPlants"/>
        </authorList>
    </citation>
    <scope>IDENTIFICATION</scope>
</reference>
<proteinExistence type="predicted"/>
<evidence type="ECO:0000313" key="4">
    <source>
        <dbReference type="Proteomes" id="UP000026962"/>
    </source>
</evidence>
<feature type="domain" description="Chalcone/stilbene synthase N-terminal" evidence="2">
    <location>
        <begin position="11"/>
        <end position="57"/>
    </location>
</feature>
<dbReference type="Gene3D" id="3.40.47.10">
    <property type="match status" value="1"/>
</dbReference>